<dbReference type="InterPro" id="IPR034733">
    <property type="entry name" value="AcCoA_carboxyl_beta"/>
</dbReference>
<organism evidence="5 6">
    <name type="scientific">Mobilicoccus pelagius NBRC 104925</name>
    <dbReference type="NCBI Taxonomy" id="1089455"/>
    <lineage>
        <taxon>Bacteria</taxon>
        <taxon>Bacillati</taxon>
        <taxon>Actinomycetota</taxon>
        <taxon>Actinomycetes</taxon>
        <taxon>Micrococcales</taxon>
        <taxon>Dermatophilaceae</taxon>
        <taxon>Mobilicoccus</taxon>
    </lineage>
</organism>
<dbReference type="InterPro" id="IPR000438">
    <property type="entry name" value="Acetyl_CoA_COase_Trfase_b_su"/>
</dbReference>
<evidence type="ECO:0000259" key="4">
    <source>
        <dbReference type="PROSITE" id="PS50989"/>
    </source>
</evidence>
<dbReference type="Pfam" id="PF01039">
    <property type="entry name" value="Carboxyl_trans"/>
    <property type="match status" value="1"/>
</dbReference>
<feature type="compositionally biased region" description="Basic and acidic residues" evidence="2">
    <location>
        <begin position="27"/>
        <end position="37"/>
    </location>
</feature>
<gene>
    <name evidence="5" type="ORF">MOPEL_003_01610</name>
</gene>
<keyword evidence="6" id="KW-1185">Reference proteome</keyword>
<dbReference type="AlphaFoldDB" id="H5UN27"/>
<feature type="region of interest" description="Disordered" evidence="2">
    <location>
        <begin position="1"/>
        <end position="55"/>
    </location>
</feature>
<comment type="similarity">
    <text evidence="1">Belongs to the AccD/PCCB family.</text>
</comment>
<dbReference type="InterPro" id="IPR011763">
    <property type="entry name" value="COA_CT_C"/>
</dbReference>
<dbReference type="SUPFAM" id="SSF52096">
    <property type="entry name" value="ClpP/crotonase"/>
    <property type="match status" value="2"/>
</dbReference>
<comment type="caution">
    <text evidence="5">The sequence shown here is derived from an EMBL/GenBank/DDBJ whole genome shotgun (WGS) entry which is preliminary data.</text>
</comment>
<evidence type="ECO:0000313" key="6">
    <source>
        <dbReference type="Proteomes" id="UP000004367"/>
    </source>
</evidence>
<evidence type="ECO:0000313" key="5">
    <source>
        <dbReference type="EMBL" id="GAB47135.1"/>
    </source>
</evidence>
<dbReference type="FunFam" id="3.90.226.10:FF:000017">
    <property type="entry name" value="Propionyl-CoA carboxylase subunit beta 5"/>
    <property type="match status" value="1"/>
</dbReference>
<dbReference type="PANTHER" id="PTHR43842">
    <property type="entry name" value="PROPIONYL-COA CARBOXYLASE BETA CHAIN"/>
    <property type="match status" value="1"/>
</dbReference>
<dbReference type="GO" id="GO:0009317">
    <property type="term" value="C:acetyl-CoA carboxylase complex"/>
    <property type="evidence" value="ECO:0007669"/>
    <property type="project" value="InterPro"/>
</dbReference>
<dbReference type="Proteomes" id="UP000004367">
    <property type="component" value="Unassembled WGS sequence"/>
</dbReference>
<dbReference type="FunFam" id="3.90.226.10:FF:000016">
    <property type="entry name" value="Propionyl-CoA carboxylase, beta subunit"/>
    <property type="match status" value="1"/>
</dbReference>
<name>H5UN27_9MICO</name>
<dbReference type="STRING" id="1089455.MOPEL_003_01610"/>
<evidence type="ECO:0000259" key="3">
    <source>
        <dbReference type="PROSITE" id="PS50980"/>
    </source>
</evidence>
<reference evidence="5 6" key="1">
    <citation type="submission" date="2012-02" db="EMBL/GenBank/DDBJ databases">
        <title>Whole genome shotgun sequence of Mobilicoccus pelagius NBRC 104925.</title>
        <authorList>
            <person name="Yoshida Y."/>
            <person name="Hosoyama A."/>
            <person name="Tsuchikane K."/>
            <person name="Katsumata H."/>
            <person name="Yamazaki S."/>
            <person name="Fujita N."/>
        </authorList>
    </citation>
    <scope>NUCLEOTIDE SEQUENCE [LARGE SCALE GENOMIC DNA]</scope>
    <source>
        <strain evidence="5 6">NBRC 104925</strain>
    </source>
</reference>
<feature type="domain" description="CoA carboxyltransferase N-terminal" evidence="3">
    <location>
        <begin position="22"/>
        <end position="278"/>
    </location>
</feature>
<dbReference type="InterPro" id="IPR051047">
    <property type="entry name" value="AccD/PCCB"/>
</dbReference>
<feature type="compositionally biased region" description="Basic and acidic residues" evidence="2">
    <location>
        <begin position="44"/>
        <end position="55"/>
    </location>
</feature>
<dbReference type="GO" id="GO:0006633">
    <property type="term" value="P:fatty acid biosynthetic process"/>
    <property type="evidence" value="ECO:0007669"/>
    <property type="project" value="InterPro"/>
</dbReference>
<accession>H5UN27</accession>
<dbReference type="PROSITE" id="PS50989">
    <property type="entry name" value="COA_CT_CTER"/>
    <property type="match status" value="1"/>
</dbReference>
<dbReference type="PANTHER" id="PTHR43842:SF2">
    <property type="entry name" value="PROPIONYL-COA CARBOXYLASE BETA CHAIN, MITOCHONDRIAL"/>
    <property type="match status" value="1"/>
</dbReference>
<dbReference type="eggNOG" id="COG4799">
    <property type="taxonomic scope" value="Bacteria"/>
</dbReference>
<dbReference type="Gene3D" id="3.90.226.10">
    <property type="entry name" value="2-enoyl-CoA Hydratase, Chain A, domain 1"/>
    <property type="match status" value="2"/>
</dbReference>
<protein>
    <submittedName>
        <fullName evidence="5">Putative acyl-CoA carboxylase</fullName>
    </submittedName>
</protein>
<dbReference type="EMBL" id="BAFE01000003">
    <property type="protein sequence ID" value="GAB47135.1"/>
    <property type="molecule type" value="Genomic_DNA"/>
</dbReference>
<dbReference type="GO" id="GO:0015977">
    <property type="term" value="P:carbon fixation"/>
    <property type="evidence" value="ECO:0007669"/>
    <property type="project" value="UniProtKB-ARBA"/>
</dbReference>
<dbReference type="GO" id="GO:0004658">
    <property type="term" value="F:propionyl-CoA carboxylase activity"/>
    <property type="evidence" value="ECO:0007669"/>
    <property type="project" value="UniProtKB-ARBA"/>
</dbReference>
<feature type="domain" description="CoA carboxyltransferase C-terminal" evidence="4">
    <location>
        <begin position="287"/>
        <end position="534"/>
    </location>
</feature>
<sequence>MNPESTATDAGPAADQPDMQTTAGRLADYRRRNDDAVHAGSARAVEKQHAKGKKTARERIEQLLDPGSFVELDGFARHRSTNFGQEKNRPYGDGVVTGYGTVEGRPICVFAQDFTVFGGSLGEVFGEKIVKVMDLALKIGCPVVGINDSGGARIQEGVAALGLYGEIFRRNVMASGVIPQISLIMGPCAGGAVYSPAITDFIVMVDQTSHMFITGPDVIKTVTGEEVAFEDLGGARSHNTKSGVAHYMGEDEDDAIEYVRELLSYLPQNNLEESAVFEFEELPEMTAEDESLDTFIPDSPNTPYDMHTIIETIVDDGAFTEVQALFAPNIICGFGRVEGRSIGVVANQPMQFAGTLDIDASEKAARFVRTCDAFHIPVLTLVDVPGFLPGTDQEWNGIIRRGAKLIYAYAEATVPLVTVITRKAYGGAYDVMGSKHLGADVNLAWPTAQIAVMGAQGAVNILYRKQIQKVIDEGGDVDAARAKFIEEYETTLANPYVAAERGYIDAVIPPSETRMQVIRALRTLRTKHQKMPDKKHGNIPL</sequence>
<dbReference type="InterPro" id="IPR029045">
    <property type="entry name" value="ClpP/crotonase-like_dom_sf"/>
</dbReference>
<dbReference type="PRINTS" id="PR01070">
    <property type="entry name" value="ACCCTRFRASEB"/>
</dbReference>
<evidence type="ECO:0000256" key="2">
    <source>
        <dbReference type="SAM" id="MobiDB-lite"/>
    </source>
</evidence>
<dbReference type="PROSITE" id="PS50980">
    <property type="entry name" value="COA_CT_NTER"/>
    <property type="match status" value="1"/>
</dbReference>
<dbReference type="InterPro" id="IPR011762">
    <property type="entry name" value="COA_CT_N"/>
</dbReference>
<proteinExistence type="inferred from homology"/>
<dbReference type="GO" id="GO:0003989">
    <property type="term" value="F:acetyl-CoA carboxylase activity"/>
    <property type="evidence" value="ECO:0007669"/>
    <property type="project" value="InterPro"/>
</dbReference>
<evidence type="ECO:0000256" key="1">
    <source>
        <dbReference type="ARBA" id="ARBA00006102"/>
    </source>
</evidence>